<accession>A0A6I2UD74</accession>
<gene>
    <name evidence="3" type="ORF">FYJ76_13260</name>
</gene>
<keyword evidence="1" id="KW-0732">Signal</keyword>
<dbReference type="AlphaFoldDB" id="A0A6I2UD74"/>
<keyword evidence="2" id="KW-0378">Hydrolase</keyword>
<dbReference type="RefSeq" id="WP_154523421.1">
    <property type="nucleotide sequence ID" value="NZ_VUNJ01000016.1"/>
</dbReference>
<comment type="caution">
    <text evidence="3">The sequence shown here is derived from an EMBL/GenBank/DDBJ whole genome shotgun (WGS) entry which is preliminary data.</text>
</comment>
<dbReference type="InterPro" id="IPR029058">
    <property type="entry name" value="AB_hydrolase_fold"/>
</dbReference>
<proteinExistence type="predicted"/>
<protein>
    <recommendedName>
        <fullName evidence="5">Poly(3-hydroxybutyrate) depolymerase</fullName>
    </recommendedName>
</protein>
<evidence type="ECO:0000256" key="2">
    <source>
        <dbReference type="ARBA" id="ARBA00022801"/>
    </source>
</evidence>
<evidence type="ECO:0000256" key="1">
    <source>
        <dbReference type="ARBA" id="ARBA00022729"/>
    </source>
</evidence>
<reference evidence="3 4" key="1">
    <citation type="submission" date="2019-08" db="EMBL/GenBank/DDBJ databases">
        <title>In-depth cultivation of the pig gut microbiome towards novel bacterial diversity and tailored functional studies.</title>
        <authorList>
            <person name="Wylensek D."/>
            <person name="Hitch T.C.A."/>
            <person name="Clavel T."/>
        </authorList>
    </citation>
    <scope>NUCLEOTIDE SEQUENCE [LARGE SCALE GENOMIC DNA]</scope>
    <source>
        <strain evidence="3 4">WCA3-601-WT-6J</strain>
    </source>
</reference>
<evidence type="ECO:0008006" key="5">
    <source>
        <dbReference type="Google" id="ProtNLM"/>
    </source>
</evidence>
<dbReference type="GO" id="GO:0016787">
    <property type="term" value="F:hydrolase activity"/>
    <property type="evidence" value="ECO:0007669"/>
    <property type="project" value="UniProtKB-KW"/>
</dbReference>
<dbReference type="PANTHER" id="PTHR43037">
    <property type="entry name" value="UNNAMED PRODUCT-RELATED"/>
    <property type="match status" value="1"/>
</dbReference>
<organism evidence="3 4">
    <name type="scientific">Ruthenibacterium lactatiformans</name>
    <dbReference type="NCBI Taxonomy" id="1550024"/>
    <lineage>
        <taxon>Bacteria</taxon>
        <taxon>Bacillati</taxon>
        <taxon>Bacillota</taxon>
        <taxon>Clostridia</taxon>
        <taxon>Eubacteriales</taxon>
        <taxon>Oscillospiraceae</taxon>
        <taxon>Ruthenibacterium</taxon>
    </lineage>
</organism>
<evidence type="ECO:0000313" key="4">
    <source>
        <dbReference type="Proteomes" id="UP000431913"/>
    </source>
</evidence>
<dbReference type="PANTHER" id="PTHR43037:SF5">
    <property type="entry name" value="FERULOYL ESTERASE"/>
    <property type="match status" value="1"/>
</dbReference>
<dbReference type="InterPro" id="IPR050955">
    <property type="entry name" value="Plant_Biomass_Hydrol_Est"/>
</dbReference>
<dbReference type="EMBL" id="VUNJ01000016">
    <property type="protein sequence ID" value="MST92885.1"/>
    <property type="molecule type" value="Genomic_DNA"/>
</dbReference>
<name>A0A6I2UD74_9FIRM</name>
<evidence type="ECO:0000313" key="3">
    <source>
        <dbReference type="EMBL" id="MST92885.1"/>
    </source>
</evidence>
<dbReference type="SUPFAM" id="SSF53474">
    <property type="entry name" value="alpha/beta-Hydrolases"/>
    <property type="match status" value="1"/>
</dbReference>
<dbReference type="Gene3D" id="3.40.50.1820">
    <property type="entry name" value="alpha/beta hydrolase"/>
    <property type="match status" value="1"/>
</dbReference>
<dbReference type="Proteomes" id="UP000431913">
    <property type="component" value="Unassembled WGS sequence"/>
</dbReference>
<sequence>MQGTVILRAGTPNDENRDYLPEAIKGSDMVVNENGNNSQPYPERLVECTGTLTEDGLSDRWYEYVPESYDGSEPVPLVVGNHGGLMTGWGHAIYTSWTMVADREGFICVFPDAHQARIWQVEGMFNDHTPTFLGDRQLAKVPADYRENHDLNFLKALIAKMQEKYKIDAGRIFMQGMSAGNLMTAQFCRYYGNILAGAAGSGGPTQLDMLFTDDGAIKNAAGPLPVWQARPETNGTPPGRPYGEPVLNRFNRFYWMALNECEKTPQISIVGEHNFAFYKGAKGDVVYHDIKKRDHGQTLDEAFLYWDYFFSGLRRNADGSVTQSETILPRTGDAYAFAVADGTDKAWFCNKVVPMRVPAVKWQKLKYHGLDGGQKVRGEYLCIPVSFLAEVCGAEYRPGADTLTAELVLPDGRRLQFARGSIGCVIDNDLRSMYCEALHRGGELLVSIEWFCRYILNLQVSECDGVAYITDHFSTLSANLADVIRELLYGKPFPRHFRYMEYEEVKQSSANLQGENAKP</sequence>